<reference evidence="2 3" key="1">
    <citation type="submission" date="2019-06" db="EMBL/GenBank/DDBJ databases">
        <title>Draft genomes of female and male turbot (Scophthalmus maximus).</title>
        <authorList>
            <person name="Xu H."/>
            <person name="Xu X.-W."/>
            <person name="Shao C."/>
            <person name="Chen S."/>
        </authorList>
    </citation>
    <scope>NUCLEOTIDE SEQUENCE [LARGE SCALE GENOMIC DNA]</scope>
    <source>
        <strain evidence="2">Ysfricsl-2016a</strain>
        <tissue evidence="2">Blood</tissue>
    </source>
</reference>
<evidence type="ECO:0000313" key="2">
    <source>
        <dbReference type="EMBL" id="KAF0021465.1"/>
    </source>
</evidence>
<evidence type="ECO:0008006" key="4">
    <source>
        <dbReference type="Google" id="ProtNLM"/>
    </source>
</evidence>
<accession>A0A6A4RMB2</accession>
<dbReference type="Proteomes" id="UP000438429">
    <property type="component" value="Unassembled WGS sequence"/>
</dbReference>
<name>A0A6A4RMB2_SCOMX</name>
<proteinExistence type="predicted"/>
<evidence type="ECO:0000313" key="3">
    <source>
        <dbReference type="Proteomes" id="UP000438429"/>
    </source>
</evidence>
<organism evidence="2 3">
    <name type="scientific">Scophthalmus maximus</name>
    <name type="common">Turbot</name>
    <name type="synonym">Psetta maxima</name>
    <dbReference type="NCBI Taxonomy" id="52904"/>
    <lineage>
        <taxon>Eukaryota</taxon>
        <taxon>Metazoa</taxon>
        <taxon>Chordata</taxon>
        <taxon>Craniata</taxon>
        <taxon>Vertebrata</taxon>
        <taxon>Euteleostomi</taxon>
        <taxon>Actinopterygii</taxon>
        <taxon>Neopterygii</taxon>
        <taxon>Teleostei</taxon>
        <taxon>Neoteleostei</taxon>
        <taxon>Acanthomorphata</taxon>
        <taxon>Carangaria</taxon>
        <taxon>Pleuronectiformes</taxon>
        <taxon>Pleuronectoidei</taxon>
        <taxon>Scophthalmidae</taxon>
        <taxon>Scophthalmus</taxon>
    </lineage>
</organism>
<feature type="signal peptide" evidence="1">
    <location>
        <begin position="1"/>
        <end position="28"/>
    </location>
</feature>
<dbReference type="AlphaFoldDB" id="A0A6A4RMB2"/>
<evidence type="ECO:0000256" key="1">
    <source>
        <dbReference type="SAM" id="SignalP"/>
    </source>
</evidence>
<comment type="caution">
    <text evidence="2">The sequence shown here is derived from an EMBL/GenBank/DDBJ whole genome shotgun (WGS) entry which is preliminary data.</text>
</comment>
<feature type="chain" id="PRO_5025517851" description="Secreted protein" evidence="1">
    <location>
        <begin position="29"/>
        <end position="66"/>
    </location>
</feature>
<protein>
    <recommendedName>
        <fullName evidence="4">Secreted protein</fullName>
    </recommendedName>
</protein>
<sequence>MMMMLSTDSSLSLLLVFWGFCSSPLTNTGDDEAADVSELAGEIMATAASIQPIALHTGAPQSSLRN</sequence>
<dbReference type="EMBL" id="VEVO01007329">
    <property type="protein sequence ID" value="KAF0021465.1"/>
    <property type="molecule type" value="Genomic_DNA"/>
</dbReference>
<keyword evidence="1" id="KW-0732">Signal</keyword>
<gene>
    <name evidence="2" type="ORF">F2P81_026283</name>
</gene>